<gene>
    <name evidence="1" type="ORF">ACFO3M_03000</name>
</gene>
<organism evidence="1 2">
    <name type="scientific">Geodermatophilus arenarius</name>
    <dbReference type="NCBI Taxonomy" id="1137990"/>
    <lineage>
        <taxon>Bacteria</taxon>
        <taxon>Bacillati</taxon>
        <taxon>Actinomycetota</taxon>
        <taxon>Actinomycetes</taxon>
        <taxon>Geodermatophilales</taxon>
        <taxon>Geodermatophilaceae</taxon>
        <taxon>Geodermatophilus</taxon>
    </lineage>
</organism>
<evidence type="ECO:0000313" key="1">
    <source>
        <dbReference type="EMBL" id="MFC4692347.1"/>
    </source>
</evidence>
<comment type="caution">
    <text evidence="1">The sequence shown here is derived from an EMBL/GenBank/DDBJ whole genome shotgun (WGS) entry which is preliminary data.</text>
</comment>
<reference evidence="2" key="1">
    <citation type="journal article" date="2019" name="Int. J. Syst. Evol. Microbiol.">
        <title>The Global Catalogue of Microorganisms (GCM) 10K type strain sequencing project: providing services to taxonomists for standard genome sequencing and annotation.</title>
        <authorList>
            <consortium name="The Broad Institute Genomics Platform"/>
            <consortium name="The Broad Institute Genome Sequencing Center for Infectious Disease"/>
            <person name="Wu L."/>
            <person name="Ma J."/>
        </authorList>
    </citation>
    <scope>NUCLEOTIDE SEQUENCE [LARGE SCALE GENOMIC DNA]</scope>
    <source>
        <strain evidence="2">CCUG 62763</strain>
    </source>
</reference>
<dbReference type="RefSeq" id="WP_387986147.1">
    <property type="nucleotide sequence ID" value="NZ_JBHSGR010000002.1"/>
</dbReference>
<protein>
    <submittedName>
        <fullName evidence="1">DUF4230 domain-containing protein</fullName>
    </submittedName>
</protein>
<accession>A0ABV9LG24</accession>
<dbReference type="EMBL" id="JBHSGR010000002">
    <property type="protein sequence ID" value="MFC4692347.1"/>
    <property type="molecule type" value="Genomic_DNA"/>
</dbReference>
<dbReference type="InterPro" id="IPR025324">
    <property type="entry name" value="DUF4230"/>
</dbReference>
<evidence type="ECO:0000313" key="2">
    <source>
        <dbReference type="Proteomes" id="UP001596025"/>
    </source>
</evidence>
<dbReference type="Pfam" id="PF14014">
    <property type="entry name" value="DUF4230"/>
    <property type="match status" value="1"/>
</dbReference>
<name>A0ABV9LG24_9ACTN</name>
<proteinExistence type="predicted"/>
<keyword evidence="2" id="KW-1185">Reference proteome</keyword>
<dbReference type="Proteomes" id="UP001596025">
    <property type="component" value="Unassembled WGS sequence"/>
</dbReference>
<sequence>MPVLLQSRVPAPSAAPVRRRRRGWLRAGIAAAVVVPVGVVVADRVGDWTPPFEQETVDRSTRPLLLAMADLDEYHAATGTFQVVVDQETDTAWVPSAISGERVQFLATGDVDAYVDFGALGEESVDLSPDGTAATITLPAPQLAEARIDPDESRVLDRDRGLVERLGDAFADDPTDESELFALAERRLESAAADSDLLDRAEDGTRDMLTTLARSLGVDDVTVTFEPAPGAAG</sequence>